<reference evidence="2 3" key="1">
    <citation type="submission" date="2021-12" db="EMBL/GenBank/DDBJ databases">
        <title>Discovery of the Pendulisporaceae a myxobacterial family with distinct sporulation behavior and unique specialized metabolism.</title>
        <authorList>
            <person name="Garcia R."/>
            <person name="Popoff A."/>
            <person name="Bader C.D."/>
            <person name="Loehr J."/>
            <person name="Walesch S."/>
            <person name="Walt C."/>
            <person name="Boldt J."/>
            <person name="Bunk B."/>
            <person name="Haeckl F.J.F.P.J."/>
            <person name="Gunesch A.P."/>
            <person name="Birkelbach J."/>
            <person name="Nuebel U."/>
            <person name="Pietschmann T."/>
            <person name="Bach T."/>
            <person name="Mueller R."/>
        </authorList>
    </citation>
    <scope>NUCLEOTIDE SEQUENCE [LARGE SCALE GENOMIC DNA]</scope>
    <source>
        <strain evidence="2 3">MSr12523</strain>
    </source>
</reference>
<dbReference type="Proteomes" id="UP001379533">
    <property type="component" value="Chromosome"/>
</dbReference>
<keyword evidence="1" id="KW-1133">Transmembrane helix</keyword>
<evidence type="ECO:0000313" key="3">
    <source>
        <dbReference type="Proteomes" id="UP001379533"/>
    </source>
</evidence>
<feature type="transmembrane region" description="Helical" evidence="1">
    <location>
        <begin position="16"/>
        <end position="34"/>
    </location>
</feature>
<feature type="transmembrane region" description="Helical" evidence="1">
    <location>
        <begin position="76"/>
        <end position="96"/>
    </location>
</feature>
<keyword evidence="3" id="KW-1185">Reference proteome</keyword>
<accession>A0ABZ2KAX3</accession>
<name>A0ABZ2KAX3_9BACT</name>
<sequence length="275" mass="29920">MVSAEASPSRARNHDILTLSAIGYIAYYLIVQWHEVVGHGLPFYLMGSRHLLLTSTSMDAPDNIPAVAVGTMGSRFVSVSGSLSTILLALVLYPWLRHAIRTRANISLRFFLWLMVAIGFFHGCCYPTYSGIFGAGDWADIIALWPHQGLLRAIEIVLGIVLCTVTVRAFAPLFGTFSESLVRLAMVPYLAGTVGTGIGGFFLPAEQMYYIIIGLIPSALIGQGVLLFIVPRARKVRTEVPVGEVIPRSPTAIVLAIIVLAIMILTARGVHFYFA</sequence>
<feature type="transmembrane region" description="Helical" evidence="1">
    <location>
        <begin position="108"/>
        <end position="129"/>
    </location>
</feature>
<evidence type="ECO:0000313" key="2">
    <source>
        <dbReference type="EMBL" id="WXA94508.1"/>
    </source>
</evidence>
<organism evidence="2 3">
    <name type="scientific">Pendulispora brunnea</name>
    <dbReference type="NCBI Taxonomy" id="2905690"/>
    <lineage>
        <taxon>Bacteria</taxon>
        <taxon>Pseudomonadati</taxon>
        <taxon>Myxococcota</taxon>
        <taxon>Myxococcia</taxon>
        <taxon>Myxococcales</taxon>
        <taxon>Sorangiineae</taxon>
        <taxon>Pendulisporaceae</taxon>
        <taxon>Pendulispora</taxon>
    </lineage>
</organism>
<proteinExistence type="predicted"/>
<keyword evidence="1" id="KW-0472">Membrane</keyword>
<feature type="transmembrane region" description="Helical" evidence="1">
    <location>
        <begin position="149"/>
        <end position="170"/>
    </location>
</feature>
<dbReference type="RefSeq" id="WP_394845117.1">
    <property type="nucleotide sequence ID" value="NZ_CP089982.1"/>
</dbReference>
<gene>
    <name evidence="2" type="ORF">LZC95_49700</name>
</gene>
<dbReference type="EMBL" id="CP089982">
    <property type="protein sequence ID" value="WXA94508.1"/>
    <property type="molecule type" value="Genomic_DNA"/>
</dbReference>
<keyword evidence="1" id="KW-0812">Transmembrane</keyword>
<feature type="transmembrane region" description="Helical" evidence="1">
    <location>
        <begin position="209"/>
        <end position="230"/>
    </location>
</feature>
<feature type="transmembrane region" description="Helical" evidence="1">
    <location>
        <begin position="251"/>
        <end position="274"/>
    </location>
</feature>
<protein>
    <submittedName>
        <fullName evidence="2">Uncharacterized protein</fullName>
    </submittedName>
</protein>
<feature type="transmembrane region" description="Helical" evidence="1">
    <location>
        <begin position="182"/>
        <end position="203"/>
    </location>
</feature>
<evidence type="ECO:0000256" key="1">
    <source>
        <dbReference type="SAM" id="Phobius"/>
    </source>
</evidence>